<dbReference type="RefSeq" id="WP_110555978.1">
    <property type="nucleotide sequence ID" value="NZ_NKUB01000003.1"/>
</dbReference>
<evidence type="ECO:0000256" key="4">
    <source>
        <dbReference type="ARBA" id="ARBA00023125"/>
    </source>
</evidence>
<dbReference type="SUPFAM" id="SSF53383">
    <property type="entry name" value="PLP-dependent transferases"/>
    <property type="match status" value="1"/>
</dbReference>
<gene>
    <name evidence="7" type="ORF">CFR76_04145</name>
</gene>
<dbReference type="PROSITE" id="PS50949">
    <property type="entry name" value="HTH_GNTR"/>
    <property type="match status" value="1"/>
</dbReference>
<evidence type="ECO:0000256" key="2">
    <source>
        <dbReference type="ARBA" id="ARBA00022898"/>
    </source>
</evidence>
<dbReference type="GO" id="GO:0008483">
    <property type="term" value="F:transaminase activity"/>
    <property type="evidence" value="ECO:0007669"/>
    <property type="project" value="UniProtKB-KW"/>
</dbReference>
<dbReference type="AlphaFoldDB" id="A0A2V4SF53"/>
<dbReference type="GO" id="GO:0003677">
    <property type="term" value="F:DNA binding"/>
    <property type="evidence" value="ECO:0007669"/>
    <property type="project" value="UniProtKB-KW"/>
</dbReference>
<dbReference type="GO" id="GO:0003700">
    <property type="term" value="F:DNA-binding transcription factor activity"/>
    <property type="evidence" value="ECO:0007669"/>
    <property type="project" value="InterPro"/>
</dbReference>
<keyword evidence="7" id="KW-0032">Aminotransferase</keyword>
<comment type="similarity">
    <text evidence="1">In the C-terminal section; belongs to the class-I pyridoxal-phosphate-dependent aminotransferase family.</text>
</comment>
<dbReference type="InterPro" id="IPR015424">
    <property type="entry name" value="PyrdxlP-dep_Trfase"/>
</dbReference>
<evidence type="ECO:0000256" key="3">
    <source>
        <dbReference type="ARBA" id="ARBA00023015"/>
    </source>
</evidence>
<evidence type="ECO:0000313" key="7">
    <source>
        <dbReference type="EMBL" id="PYD70558.1"/>
    </source>
</evidence>
<dbReference type="SMART" id="SM00345">
    <property type="entry name" value="HTH_GNTR"/>
    <property type="match status" value="1"/>
</dbReference>
<dbReference type="InterPro" id="IPR000524">
    <property type="entry name" value="Tscrpt_reg_HTH_GntR"/>
</dbReference>
<proteinExistence type="inferred from homology"/>
<name>A0A2V4SF53_9PROT</name>
<dbReference type="PANTHER" id="PTHR46577">
    <property type="entry name" value="HTH-TYPE TRANSCRIPTIONAL REGULATORY PROTEIN GABR"/>
    <property type="match status" value="1"/>
</dbReference>
<accession>A0A2V4SF53</accession>
<dbReference type="Gene3D" id="1.10.10.10">
    <property type="entry name" value="Winged helix-like DNA-binding domain superfamily/Winged helix DNA-binding domain"/>
    <property type="match status" value="1"/>
</dbReference>
<dbReference type="EMBL" id="NKUB01000003">
    <property type="protein sequence ID" value="PYD70558.1"/>
    <property type="molecule type" value="Genomic_DNA"/>
</dbReference>
<dbReference type="Proteomes" id="UP000247371">
    <property type="component" value="Unassembled WGS sequence"/>
</dbReference>
<dbReference type="PRINTS" id="PR00035">
    <property type="entry name" value="HTHGNTR"/>
</dbReference>
<feature type="domain" description="HTH gntR-type" evidence="6">
    <location>
        <begin position="18"/>
        <end position="86"/>
    </location>
</feature>
<organism evidence="7 8">
    <name type="scientific">Komagataeibacter swingsii</name>
    <dbReference type="NCBI Taxonomy" id="215220"/>
    <lineage>
        <taxon>Bacteria</taxon>
        <taxon>Pseudomonadati</taxon>
        <taxon>Pseudomonadota</taxon>
        <taxon>Alphaproteobacteria</taxon>
        <taxon>Acetobacterales</taxon>
        <taxon>Acetobacteraceae</taxon>
        <taxon>Komagataeibacter</taxon>
    </lineage>
</organism>
<dbReference type="Gene3D" id="3.40.640.10">
    <property type="entry name" value="Type I PLP-dependent aspartate aminotransferase-like (Major domain)"/>
    <property type="match status" value="1"/>
</dbReference>
<evidence type="ECO:0000256" key="5">
    <source>
        <dbReference type="ARBA" id="ARBA00023163"/>
    </source>
</evidence>
<evidence type="ECO:0000313" key="8">
    <source>
        <dbReference type="Proteomes" id="UP000247371"/>
    </source>
</evidence>
<evidence type="ECO:0000256" key="1">
    <source>
        <dbReference type="ARBA" id="ARBA00005384"/>
    </source>
</evidence>
<keyword evidence="4" id="KW-0238">DNA-binding</keyword>
<dbReference type="CDD" id="cd07377">
    <property type="entry name" value="WHTH_GntR"/>
    <property type="match status" value="1"/>
</dbReference>
<sequence>MDIGWRKIFASHSKDEKETLQENIRKKLVAAIESGKIRSGTRLPSSRQLADFLGIARITVVMAYERLIDDGYIVSRLRSGMYVKDEVSRHLARQEDEQAARPENLVNWDKHIKLQVSNLRNISKPRNWQDYKYCFLFGQLDSSLFPTREWRESMKKTVNLRGLGLWVGDMIDEDDPDLLEQICLQILPRRGIWASEQEIIITVGAQHALFMALKILVSSSTDFGIEDPSYTDARNMVQLHTSRIKNLKMDDQGVIPDDDFSQCQVVLLTPGHQCPTTAIMSPQRRMEILEVAQKKDMVIIEDDYDADLFSEGQAGSALKSMDTQGRVIHIGSLSKILAPGLRIGYIVASPAIIRELRALRRLMLRHPPRNNQKTLSVFIALGHYRSHLKKMGAQLHERAILMDKLLPHYLPNYKIMRSAGASSFWIQGPAHHDATKLAHEARKHDVLIERGDIFFSNPKAGQSCFRMGFSSIPYERIEDGLKILGSLIPS</sequence>
<protein>
    <submittedName>
        <fullName evidence="7">Aspartate aminotransferase</fullName>
    </submittedName>
</protein>
<dbReference type="InterPro" id="IPR015421">
    <property type="entry name" value="PyrdxlP-dep_Trfase_major"/>
</dbReference>
<keyword evidence="8" id="KW-1185">Reference proteome</keyword>
<keyword evidence="3" id="KW-0805">Transcription regulation</keyword>
<keyword evidence="2" id="KW-0663">Pyridoxal phosphate</keyword>
<dbReference type="Pfam" id="PF00392">
    <property type="entry name" value="GntR"/>
    <property type="match status" value="1"/>
</dbReference>
<dbReference type="InterPro" id="IPR036390">
    <property type="entry name" value="WH_DNA-bd_sf"/>
</dbReference>
<dbReference type="CDD" id="cd00609">
    <property type="entry name" value="AAT_like"/>
    <property type="match status" value="1"/>
</dbReference>
<dbReference type="InterPro" id="IPR004839">
    <property type="entry name" value="Aminotransferase_I/II_large"/>
</dbReference>
<dbReference type="PANTHER" id="PTHR46577:SF1">
    <property type="entry name" value="HTH-TYPE TRANSCRIPTIONAL REGULATORY PROTEIN GABR"/>
    <property type="match status" value="1"/>
</dbReference>
<comment type="caution">
    <text evidence="7">The sequence shown here is derived from an EMBL/GenBank/DDBJ whole genome shotgun (WGS) entry which is preliminary data.</text>
</comment>
<keyword evidence="7" id="KW-0808">Transferase</keyword>
<dbReference type="InterPro" id="IPR036388">
    <property type="entry name" value="WH-like_DNA-bd_sf"/>
</dbReference>
<dbReference type="Pfam" id="PF00155">
    <property type="entry name" value="Aminotran_1_2"/>
    <property type="match status" value="1"/>
</dbReference>
<dbReference type="SUPFAM" id="SSF46785">
    <property type="entry name" value="Winged helix' DNA-binding domain"/>
    <property type="match status" value="1"/>
</dbReference>
<keyword evidence="5" id="KW-0804">Transcription</keyword>
<reference evidence="7 8" key="1">
    <citation type="submission" date="2017-07" db="EMBL/GenBank/DDBJ databases">
        <title>A draft genome sequence of Komagataeibacter swingsii LMG 22125.</title>
        <authorList>
            <person name="Skraban J."/>
            <person name="Cleenwerck I."/>
            <person name="Vandamme P."/>
            <person name="Trcek J."/>
        </authorList>
    </citation>
    <scope>NUCLEOTIDE SEQUENCE [LARGE SCALE GENOMIC DNA]</scope>
    <source>
        <strain evidence="7 8">LMG 22125</strain>
    </source>
</reference>
<dbReference type="GO" id="GO:0030170">
    <property type="term" value="F:pyridoxal phosphate binding"/>
    <property type="evidence" value="ECO:0007669"/>
    <property type="project" value="InterPro"/>
</dbReference>
<dbReference type="InterPro" id="IPR051446">
    <property type="entry name" value="HTH_trans_reg/aminotransferase"/>
</dbReference>
<evidence type="ECO:0000259" key="6">
    <source>
        <dbReference type="PROSITE" id="PS50949"/>
    </source>
</evidence>